<gene>
    <name evidence="2" type="ORF">BDV28DRAFT_156723</name>
</gene>
<protein>
    <recommendedName>
        <fullName evidence="4">AttH domain-containing protein</fullName>
    </recommendedName>
</protein>
<evidence type="ECO:0000256" key="1">
    <source>
        <dbReference type="SAM" id="SignalP"/>
    </source>
</evidence>
<dbReference type="AlphaFoldDB" id="A0A5N6ZAM4"/>
<dbReference type="PANTHER" id="PTHR40617">
    <property type="entry name" value="TERPENE CYCLASE ASQC"/>
    <property type="match status" value="1"/>
</dbReference>
<evidence type="ECO:0000313" key="3">
    <source>
        <dbReference type="Proteomes" id="UP000327118"/>
    </source>
</evidence>
<evidence type="ECO:0008006" key="4">
    <source>
        <dbReference type="Google" id="ProtNLM"/>
    </source>
</evidence>
<reference evidence="3" key="1">
    <citation type="submission" date="2019-04" db="EMBL/GenBank/DDBJ databases">
        <title>Friends and foes A comparative genomics studyof 23 Aspergillus species from section Flavi.</title>
        <authorList>
            <consortium name="DOE Joint Genome Institute"/>
            <person name="Kjaerbolling I."/>
            <person name="Vesth T."/>
            <person name="Frisvad J.C."/>
            <person name="Nybo J.L."/>
            <person name="Theobald S."/>
            <person name="Kildgaard S."/>
            <person name="Isbrandt T."/>
            <person name="Kuo A."/>
            <person name="Sato A."/>
            <person name="Lyhne E.K."/>
            <person name="Kogle M.E."/>
            <person name="Wiebenga A."/>
            <person name="Kun R.S."/>
            <person name="Lubbers R.J."/>
            <person name="Makela M.R."/>
            <person name="Barry K."/>
            <person name="Chovatia M."/>
            <person name="Clum A."/>
            <person name="Daum C."/>
            <person name="Haridas S."/>
            <person name="He G."/>
            <person name="LaButti K."/>
            <person name="Lipzen A."/>
            <person name="Mondo S."/>
            <person name="Riley R."/>
            <person name="Salamov A."/>
            <person name="Simmons B.A."/>
            <person name="Magnuson J.K."/>
            <person name="Henrissat B."/>
            <person name="Mortensen U.H."/>
            <person name="Larsen T.O."/>
            <person name="Devries R.P."/>
            <person name="Grigoriev I.V."/>
            <person name="Machida M."/>
            <person name="Baker S.E."/>
            <person name="Andersen M.R."/>
        </authorList>
    </citation>
    <scope>NUCLEOTIDE SEQUENCE [LARGE SCALE GENOMIC DNA]</scope>
    <source>
        <strain evidence="3">CBS 553.77</strain>
    </source>
</reference>
<dbReference type="InterPro" id="IPR053112">
    <property type="entry name" value="Fungal_Dehydratase/Hydratase"/>
</dbReference>
<feature type="signal peptide" evidence="1">
    <location>
        <begin position="1"/>
        <end position="20"/>
    </location>
</feature>
<dbReference type="Gene3D" id="2.40.370.10">
    <property type="entry name" value="AttH-like domain"/>
    <property type="match status" value="1"/>
</dbReference>
<dbReference type="PANTHER" id="PTHR40617:SF1">
    <property type="entry name" value="ATTH DOMAIN-CONTAINING PROTEIN-RELATED"/>
    <property type="match status" value="1"/>
</dbReference>
<keyword evidence="1" id="KW-0732">Signal</keyword>
<dbReference type="OrthoDB" id="5295747at2759"/>
<dbReference type="Pfam" id="PF17186">
    <property type="entry name" value="Lipocalin_9"/>
    <property type="match status" value="1"/>
</dbReference>
<proteinExistence type="predicted"/>
<keyword evidence="3" id="KW-1185">Reference proteome</keyword>
<name>A0A5N6ZAM4_9EURO</name>
<evidence type="ECO:0000313" key="2">
    <source>
        <dbReference type="EMBL" id="KAE8353779.1"/>
    </source>
</evidence>
<dbReference type="InterPro" id="IPR023374">
    <property type="entry name" value="AttH-like_dom_sf"/>
</dbReference>
<feature type="chain" id="PRO_5024811426" description="AttH domain-containing protein" evidence="1">
    <location>
        <begin position="21"/>
        <end position="361"/>
    </location>
</feature>
<sequence>MDFLVGGLVVSVSLLSGVFGFQPEMDGLQYEQLTKPIQLTQELGASQGVNRKASNSWWSSSFVHASDDHDYLILAHAALPNPNTSSVLFRGSILDINDTTYYRQVSWIFNQSSGAAPVQEGPLKIDSKNYGFVSVDPARPLGAMRTWCVSESVEFNVTFALSTPVILNGGVGTFPFGNEETLEWSMPAGSTNGHLVRNGKSIDIDNARSLTWYDRQLMWPLAPMGGSAKASWTWFELHVEKRKMSVWIWDTFDHQRFQFATIRETPGIHQVVAVTGFTPSRREWTSPISKSTYPLDWDLSLADGTTLKISSVRDDQELCNPEGTLATYEGYVTVTGRRGKDPISGYGLVEIVPANMIKRQD</sequence>
<accession>A0A5N6ZAM4</accession>
<dbReference type="Proteomes" id="UP000327118">
    <property type="component" value="Unassembled WGS sequence"/>
</dbReference>
<organism evidence="2 3">
    <name type="scientific">Aspergillus coremiiformis</name>
    <dbReference type="NCBI Taxonomy" id="138285"/>
    <lineage>
        <taxon>Eukaryota</taxon>
        <taxon>Fungi</taxon>
        <taxon>Dikarya</taxon>
        <taxon>Ascomycota</taxon>
        <taxon>Pezizomycotina</taxon>
        <taxon>Eurotiomycetes</taxon>
        <taxon>Eurotiomycetidae</taxon>
        <taxon>Eurotiales</taxon>
        <taxon>Aspergillaceae</taxon>
        <taxon>Aspergillus</taxon>
        <taxon>Aspergillus subgen. Circumdati</taxon>
    </lineage>
</organism>
<dbReference type="SUPFAM" id="SSF159245">
    <property type="entry name" value="AttH-like"/>
    <property type="match status" value="1"/>
</dbReference>
<dbReference type="EMBL" id="ML739088">
    <property type="protein sequence ID" value="KAE8353779.1"/>
    <property type="molecule type" value="Genomic_DNA"/>
</dbReference>